<dbReference type="CDD" id="cd02440">
    <property type="entry name" value="AdoMet_MTases"/>
    <property type="match status" value="1"/>
</dbReference>
<dbReference type="Proteomes" id="UP000643525">
    <property type="component" value="Unassembled WGS sequence"/>
</dbReference>
<evidence type="ECO:0000259" key="1">
    <source>
        <dbReference type="Pfam" id="PF05175"/>
    </source>
</evidence>
<keyword evidence="3" id="KW-1185">Reference proteome</keyword>
<dbReference type="EC" id="2.1.1.297" evidence="2"/>
<dbReference type="GO" id="GO:0102559">
    <property type="term" value="F:peptide chain release factor N(5)-glutamine methyltransferase activity"/>
    <property type="evidence" value="ECO:0007669"/>
    <property type="project" value="UniProtKB-EC"/>
</dbReference>
<dbReference type="PROSITE" id="PS00092">
    <property type="entry name" value="N6_MTASE"/>
    <property type="match status" value="1"/>
</dbReference>
<evidence type="ECO:0000313" key="3">
    <source>
        <dbReference type="Proteomes" id="UP000643525"/>
    </source>
</evidence>
<organism evidence="2 3">
    <name type="scientific">Nesterenkonia lutea</name>
    <dbReference type="NCBI Taxonomy" id="272919"/>
    <lineage>
        <taxon>Bacteria</taxon>
        <taxon>Bacillati</taxon>
        <taxon>Actinomycetota</taxon>
        <taxon>Actinomycetes</taxon>
        <taxon>Micrococcales</taxon>
        <taxon>Micrococcaceae</taxon>
        <taxon>Nesterenkonia</taxon>
    </lineage>
</organism>
<feature type="domain" description="Methyltransferase small" evidence="1">
    <location>
        <begin position="38"/>
        <end position="123"/>
    </location>
</feature>
<dbReference type="SUPFAM" id="SSF53335">
    <property type="entry name" value="S-adenosyl-L-methionine-dependent methyltransferases"/>
    <property type="match status" value="1"/>
</dbReference>
<dbReference type="GO" id="GO:0032259">
    <property type="term" value="P:methylation"/>
    <property type="evidence" value="ECO:0007669"/>
    <property type="project" value="UniProtKB-KW"/>
</dbReference>
<dbReference type="RefSeq" id="WP_192596256.1">
    <property type="nucleotide sequence ID" value="NZ_BAAALJ010000026.1"/>
</dbReference>
<keyword evidence="2" id="KW-0489">Methyltransferase</keyword>
<dbReference type="EMBL" id="JADBED010000001">
    <property type="protein sequence ID" value="MBE1525385.1"/>
    <property type="molecule type" value="Genomic_DNA"/>
</dbReference>
<comment type="caution">
    <text evidence="2">The sequence shown here is derived from an EMBL/GenBank/DDBJ whole genome shotgun (WGS) entry which is preliminary data.</text>
</comment>
<evidence type="ECO:0000313" key="2">
    <source>
        <dbReference type="EMBL" id="MBE1525385.1"/>
    </source>
</evidence>
<sequence>MKQLTFRGLAISFDDRVLEPRPWTEAQSAWAAELLIEAPPGPVLELCAGVGHIGLGAMRDSDRRLVMVDVNPVAEQFAQENAAANGLGSEVEFRLSRIDTALAAEERFSLIVADPPWVRSAETSMFPEDPILAIDGGDDGLVLARTCVDLMDRHLSAGGSGLLQLGNTAQAETIAGYAAEALSGSVRVVETRVFERGVLVRMTR</sequence>
<dbReference type="InterPro" id="IPR050320">
    <property type="entry name" value="N5-glutamine_MTase"/>
</dbReference>
<dbReference type="PANTHER" id="PTHR18895">
    <property type="entry name" value="HEMK METHYLTRANSFERASE"/>
    <property type="match status" value="1"/>
</dbReference>
<protein>
    <submittedName>
        <fullName evidence="2">Release factor glutamine methyltransferase/ribosomal protein L3 glutamine methyltransferase</fullName>
        <ecNumber evidence="2">2.1.1.297</ecNumber>
        <ecNumber evidence="2">2.1.1.298</ecNumber>
    </submittedName>
</protein>
<dbReference type="EC" id="2.1.1.298" evidence="2"/>
<name>A0ABR9JHJ0_9MICC</name>
<dbReference type="Pfam" id="PF05175">
    <property type="entry name" value="MTS"/>
    <property type="match status" value="1"/>
</dbReference>
<dbReference type="InterPro" id="IPR007848">
    <property type="entry name" value="Small_mtfrase_dom"/>
</dbReference>
<dbReference type="InterPro" id="IPR002052">
    <property type="entry name" value="DNA_methylase_N6_adenine_CS"/>
</dbReference>
<keyword evidence="2" id="KW-0808">Transferase</keyword>
<proteinExistence type="predicted"/>
<dbReference type="PANTHER" id="PTHR18895:SF74">
    <property type="entry name" value="MTRF1L RELEASE FACTOR GLUTAMINE METHYLTRANSFERASE"/>
    <property type="match status" value="1"/>
</dbReference>
<accession>A0ABR9JHJ0</accession>
<dbReference type="Gene3D" id="3.40.50.150">
    <property type="entry name" value="Vaccinia Virus protein VP39"/>
    <property type="match status" value="1"/>
</dbReference>
<reference evidence="2 3" key="1">
    <citation type="submission" date="2020-10" db="EMBL/GenBank/DDBJ databases">
        <title>Sequencing the genomes of 1000 actinobacteria strains.</title>
        <authorList>
            <person name="Klenk H.-P."/>
        </authorList>
    </citation>
    <scope>NUCLEOTIDE SEQUENCE [LARGE SCALE GENOMIC DNA]</scope>
    <source>
        <strain evidence="2 3">DSM 15666</strain>
    </source>
</reference>
<gene>
    <name evidence="2" type="ORF">H4W27_002503</name>
</gene>
<dbReference type="InterPro" id="IPR029063">
    <property type="entry name" value="SAM-dependent_MTases_sf"/>
</dbReference>